<dbReference type="OrthoDB" id="3070668at2759"/>
<reference evidence="3" key="1">
    <citation type="submission" date="2021-02" db="EMBL/GenBank/DDBJ databases">
        <authorList>
            <person name="Nieuwenhuis M."/>
            <person name="Van De Peppel L.J.J."/>
        </authorList>
    </citation>
    <scope>NUCLEOTIDE SEQUENCE</scope>
    <source>
        <strain evidence="3">D49</strain>
    </source>
</reference>
<feature type="compositionally biased region" description="Basic residues" evidence="1">
    <location>
        <begin position="115"/>
        <end position="124"/>
    </location>
</feature>
<feature type="chain" id="PRO_5040126583" evidence="2">
    <location>
        <begin position="22"/>
        <end position="308"/>
    </location>
</feature>
<gene>
    <name evidence="3" type="ORF">H0H81_005977</name>
</gene>
<evidence type="ECO:0000256" key="1">
    <source>
        <dbReference type="SAM" id="MobiDB-lite"/>
    </source>
</evidence>
<organism evidence="3 4">
    <name type="scientific">Sphagnurus paluster</name>
    <dbReference type="NCBI Taxonomy" id="117069"/>
    <lineage>
        <taxon>Eukaryota</taxon>
        <taxon>Fungi</taxon>
        <taxon>Dikarya</taxon>
        <taxon>Basidiomycota</taxon>
        <taxon>Agaricomycotina</taxon>
        <taxon>Agaricomycetes</taxon>
        <taxon>Agaricomycetidae</taxon>
        <taxon>Agaricales</taxon>
        <taxon>Tricholomatineae</taxon>
        <taxon>Lyophyllaceae</taxon>
        <taxon>Sphagnurus</taxon>
    </lineage>
</organism>
<dbReference type="EMBL" id="JABCKI010000152">
    <property type="protein sequence ID" value="KAG5652178.1"/>
    <property type="molecule type" value="Genomic_DNA"/>
</dbReference>
<name>A0A9P7GLB9_9AGAR</name>
<proteinExistence type="predicted"/>
<feature type="compositionally biased region" description="Polar residues" evidence="1">
    <location>
        <begin position="79"/>
        <end position="108"/>
    </location>
</feature>
<keyword evidence="4" id="KW-1185">Reference proteome</keyword>
<feature type="signal peptide" evidence="2">
    <location>
        <begin position="1"/>
        <end position="21"/>
    </location>
</feature>
<evidence type="ECO:0000313" key="3">
    <source>
        <dbReference type="EMBL" id="KAG5652178.1"/>
    </source>
</evidence>
<reference evidence="3" key="2">
    <citation type="submission" date="2021-10" db="EMBL/GenBank/DDBJ databases">
        <title>Phylogenomics reveals ancestral predisposition of the termite-cultivated fungus Termitomyces towards a domesticated lifestyle.</title>
        <authorList>
            <person name="Auxier B."/>
            <person name="Grum-Grzhimaylo A."/>
            <person name="Cardenas M.E."/>
            <person name="Lodge J.D."/>
            <person name="Laessoe T."/>
            <person name="Pedersen O."/>
            <person name="Smith M.E."/>
            <person name="Kuyper T.W."/>
            <person name="Franco-Molano E.A."/>
            <person name="Baroni T.J."/>
            <person name="Aanen D.K."/>
        </authorList>
    </citation>
    <scope>NUCLEOTIDE SEQUENCE</scope>
    <source>
        <strain evidence="3">D49</strain>
    </source>
</reference>
<accession>A0A9P7GLB9</accession>
<sequence>MHTISAIALAVVALNTASTLAIPMVPAGEGLEALSIHRRAVLPAANQKDATLSPVTDAAVTKDTTTPDKVAAPALKKGQSVTDPTVPSSQQKTPTQKKGSGPTKTITVLSMAKCPGRRGKKGKKQTPSDHLAGADKKAQDSTSNTPAVKGGAEAAAKPIVARAEGTSSSPTATATPTSTTTSKGSPGASAPTPPPAAQHKKDSHRHRSAYSSTTNVGKDGATTVRRFVHATGTECHAPTGSPKAKVKGAKQDITETTPKGNAGAEGAPSKVTGKSTSPDSAKVKADTKLVARAIDILERYFGELDQLD</sequence>
<feature type="compositionally biased region" description="Low complexity" evidence="1">
    <location>
        <begin position="165"/>
        <end position="190"/>
    </location>
</feature>
<dbReference type="AlphaFoldDB" id="A0A9P7GLB9"/>
<evidence type="ECO:0000256" key="2">
    <source>
        <dbReference type="SAM" id="SignalP"/>
    </source>
</evidence>
<dbReference type="Proteomes" id="UP000717328">
    <property type="component" value="Unassembled WGS sequence"/>
</dbReference>
<feature type="compositionally biased region" description="Low complexity" evidence="1">
    <location>
        <begin position="56"/>
        <end position="72"/>
    </location>
</feature>
<feature type="region of interest" description="Disordered" evidence="1">
    <location>
        <begin position="56"/>
        <end position="283"/>
    </location>
</feature>
<protein>
    <submittedName>
        <fullName evidence="3">Uncharacterized protein</fullName>
    </submittedName>
</protein>
<comment type="caution">
    <text evidence="3">The sequence shown here is derived from an EMBL/GenBank/DDBJ whole genome shotgun (WGS) entry which is preliminary data.</text>
</comment>
<keyword evidence="2" id="KW-0732">Signal</keyword>
<evidence type="ECO:0000313" key="4">
    <source>
        <dbReference type="Proteomes" id="UP000717328"/>
    </source>
</evidence>